<keyword evidence="1" id="KW-1133">Transmembrane helix</keyword>
<dbReference type="Proteomes" id="UP000186002">
    <property type="component" value="Unassembled WGS sequence"/>
</dbReference>
<evidence type="ECO:0000256" key="1">
    <source>
        <dbReference type="SAM" id="Phobius"/>
    </source>
</evidence>
<keyword evidence="1" id="KW-0812">Transmembrane</keyword>
<keyword evidence="1" id="KW-0472">Membrane</keyword>
<accession>A0A1M7KCS7</accession>
<dbReference type="EMBL" id="FRBW01000003">
    <property type="protein sequence ID" value="SHM63101.1"/>
    <property type="molecule type" value="Genomic_DNA"/>
</dbReference>
<feature type="transmembrane region" description="Helical" evidence="1">
    <location>
        <begin position="74"/>
        <end position="94"/>
    </location>
</feature>
<proteinExistence type="predicted"/>
<evidence type="ECO:0000313" key="3">
    <source>
        <dbReference type="Proteomes" id="UP000186002"/>
    </source>
</evidence>
<keyword evidence="3" id="KW-1185">Reference proteome</keyword>
<dbReference type="AlphaFoldDB" id="A0A1M7KCS7"/>
<reference evidence="2 3" key="1">
    <citation type="submission" date="2016-11" db="EMBL/GenBank/DDBJ databases">
        <authorList>
            <person name="Jaros S."/>
            <person name="Januszkiewicz K."/>
            <person name="Wedrychowicz H."/>
        </authorList>
    </citation>
    <scope>NUCLEOTIDE SEQUENCE [LARGE SCALE GENOMIC DNA]</scope>
    <source>
        <strain evidence="2 3">DSM 22153</strain>
    </source>
</reference>
<sequence>MRIEASEALGFASSPATVSARLTRTDVGERTEFEFAQRCRWYDLLAIPLSILMAGMLVWDYATGLPRALPTFEWQHITLAALFFLFTMYLYRWLLLSFLWGKFGARVIEVGDRVVMSNKLFNVKVKYKSFRMAKVVSAEVCHRDDGKTDGTAETPEPGQYFVRLRFPSTTFMITDWIEKSEAAAIAEGINQRLPDGRTI</sequence>
<protein>
    <submittedName>
        <fullName evidence="2">Uncharacterized protein</fullName>
    </submittedName>
</protein>
<name>A0A1M7KCS7_9HYPH</name>
<evidence type="ECO:0000313" key="2">
    <source>
        <dbReference type="EMBL" id="SHM63101.1"/>
    </source>
</evidence>
<feature type="transmembrane region" description="Helical" evidence="1">
    <location>
        <begin position="41"/>
        <end position="62"/>
    </location>
</feature>
<dbReference type="STRING" id="735517.SAMN05444272_2794"/>
<gene>
    <name evidence="2" type="ORF">SAMN05444272_2794</name>
</gene>
<organism evidence="2 3">
    <name type="scientific">Roseibium suaedae</name>
    <dbReference type="NCBI Taxonomy" id="735517"/>
    <lineage>
        <taxon>Bacteria</taxon>
        <taxon>Pseudomonadati</taxon>
        <taxon>Pseudomonadota</taxon>
        <taxon>Alphaproteobacteria</taxon>
        <taxon>Hyphomicrobiales</taxon>
        <taxon>Stappiaceae</taxon>
        <taxon>Roseibium</taxon>
    </lineage>
</organism>